<dbReference type="Proteomes" id="UP000092971">
    <property type="component" value="Chromosome"/>
</dbReference>
<gene>
    <name evidence="1" type="ORF">CSTERTH_09255</name>
</gene>
<protein>
    <recommendedName>
        <fullName evidence="3">DUF4304 domain-containing protein</fullName>
    </recommendedName>
</protein>
<dbReference type="AlphaFoldDB" id="A0A1B1YEK3"/>
<evidence type="ECO:0000313" key="1">
    <source>
        <dbReference type="EMBL" id="ANW99198.1"/>
    </source>
</evidence>
<evidence type="ECO:0000313" key="2">
    <source>
        <dbReference type="Proteomes" id="UP000092971"/>
    </source>
</evidence>
<dbReference type="OrthoDB" id="9815878at2"/>
<proteinExistence type="predicted"/>
<sequence length="167" mass="20101">MKHYKSWSGLKKQLTELLCEPLKYRITYFLTRYHKVHNSYGRASIRLDGKELVIFSWTAAYKQEHDVYNRWKETGEWDYNAPELKRKWNQEATLSDYDFLKAATDFLQLSIEEALESENYLIRVFAIMDKRVGKRTLEAISESEEYKSYPSWVRQFYELRLGISLCR</sequence>
<reference evidence="1 2" key="1">
    <citation type="submission" date="2016-02" db="EMBL/GenBank/DDBJ databases">
        <title>Comparison of Clostridium stercorarium subspecies using comparative genomics and transcriptomics.</title>
        <authorList>
            <person name="Schellenberg J."/>
            <person name="Thallinger G."/>
            <person name="Levin D.B."/>
            <person name="Zhang X."/>
            <person name="Alvare G."/>
            <person name="Fristensky B."/>
            <person name="Sparling R."/>
        </authorList>
    </citation>
    <scope>NUCLEOTIDE SEQUENCE [LARGE SCALE GENOMIC DNA]</scope>
    <source>
        <strain evidence="1 2">DSM 2910</strain>
    </source>
</reference>
<dbReference type="InterPro" id="IPR057955">
    <property type="entry name" value="SF0329-like"/>
</dbReference>
<name>A0A1B1YEK3_THEST</name>
<evidence type="ECO:0008006" key="3">
    <source>
        <dbReference type="Google" id="ProtNLM"/>
    </source>
</evidence>
<accession>A0A1B1YEK3</accession>
<dbReference type="EMBL" id="CP014672">
    <property type="protein sequence ID" value="ANW99198.1"/>
    <property type="molecule type" value="Genomic_DNA"/>
</dbReference>
<dbReference type="RefSeq" id="WP_015359579.1">
    <property type="nucleotide sequence ID" value="NZ_CP014672.1"/>
</dbReference>
<organism evidence="1 2">
    <name type="scientific">Thermoclostridium stercorarium subsp. thermolacticum DSM 2910</name>
    <dbReference type="NCBI Taxonomy" id="1121336"/>
    <lineage>
        <taxon>Bacteria</taxon>
        <taxon>Bacillati</taxon>
        <taxon>Bacillota</taxon>
        <taxon>Clostridia</taxon>
        <taxon>Eubacteriales</taxon>
        <taxon>Oscillospiraceae</taxon>
        <taxon>Thermoclostridium</taxon>
    </lineage>
</organism>
<dbReference type="Pfam" id="PF25753">
    <property type="entry name" value="SF0329"/>
    <property type="match status" value="1"/>
</dbReference>